<dbReference type="InterPro" id="IPR035919">
    <property type="entry name" value="EAL_sf"/>
</dbReference>
<dbReference type="PANTHER" id="PTHR33121">
    <property type="entry name" value="CYCLIC DI-GMP PHOSPHODIESTERASE PDEF"/>
    <property type="match status" value="1"/>
</dbReference>
<organism evidence="3">
    <name type="scientific">Proteinivorax hydrogeniformans</name>
    <dbReference type="NCBI Taxonomy" id="1826727"/>
    <lineage>
        <taxon>Bacteria</taxon>
        <taxon>Bacillati</taxon>
        <taxon>Bacillota</taxon>
        <taxon>Clostridia</taxon>
        <taxon>Eubacteriales</taxon>
        <taxon>Proteinivoracaceae</taxon>
        <taxon>Proteinivorax</taxon>
    </lineage>
</organism>
<dbReference type="PROSITE" id="PS50883">
    <property type="entry name" value="EAL"/>
    <property type="match status" value="1"/>
</dbReference>
<proteinExistence type="predicted"/>
<name>A0AAU8HUM7_9FIRM</name>
<dbReference type="InterPro" id="IPR050706">
    <property type="entry name" value="Cyclic-di-GMP_PDE-like"/>
</dbReference>
<evidence type="ECO:0000259" key="1">
    <source>
        <dbReference type="PROSITE" id="PS50883"/>
    </source>
</evidence>
<dbReference type="SUPFAM" id="SSF141868">
    <property type="entry name" value="EAL domain-like"/>
    <property type="match status" value="1"/>
</dbReference>
<gene>
    <name evidence="3" type="ORF">PRVXH_000367</name>
</gene>
<accession>A0AAU8HUM7</accession>
<reference evidence="3" key="2">
    <citation type="submission" date="2024-06" db="EMBL/GenBank/DDBJ databases">
        <authorList>
            <person name="Petrova K.O."/>
            <person name="Toshchakov S.V."/>
            <person name="Boltjanskaja Y.V."/>
            <person name="Kevbrin V.V."/>
        </authorList>
    </citation>
    <scope>NUCLEOTIDE SEQUENCE</scope>
    <source>
        <strain evidence="3">Z-710</strain>
    </source>
</reference>
<dbReference type="InterPro" id="IPR001633">
    <property type="entry name" value="EAL_dom"/>
</dbReference>
<dbReference type="SUPFAM" id="SSF55073">
    <property type="entry name" value="Nucleotide cyclase"/>
    <property type="match status" value="1"/>
</dbReference>
<dbReference type="InterPro" id="IPR029787">
    <property type="entry name" value="Nucleotide_cyclase"/>
</dbReference>
<dbReference type="Gene3D" id="3.30.70.270">
    <property type="match status" value="1"/>
</dbReference>
<keyword evidence="3" id="KW-0808">Transferase</keyword>
<feature type="domain" description="EAL" evidence="1">
    <location>
        <begin position="107"/>
        <end position="361"/>
    </location>
</feature>
<reference evidence="3" key="1">
    <citation type="journal article" date="2018" name="Antonie Van Leeuwenhoek">
        <title>Proteinivorax hydrogeniformans sp. nov., an anaerobic, haloalkaliphilic bacterium fermenting proteinaceous compounds with high hydrogen production.</title>
        <authorList>
            <person name="Boltyanskaya Y."/>
            <person name="Detkova E."/>
            <person name="Pimenov N."/>
            <person name="Kevbrin V."/>
        </authorList>
    </citation>
    <scope>NUCLEOTIDE SEQUENCE</scope>
    <source>
        <strain evidence="3">Z-710</strain>
    </source>
</reference>
<dbReference type="InterPro" id="IPR043128">
    <property type="entry name" value="Rev_trsase/Diguanyl_cyclase"/>
</dbReference>
<dbReference type="PROSITE" id="PS50887">
    <property type="entry name" value="GGDEF"/>
    <property type="match status" value="1"/>
</dbReference>
<dbReference type="InterPro" id="IPR000160">
    <property type="entry name" value="GGDEF_dom"/>
</dbReference>
<dbReference type="RefSeq" id="WP_353893616.1">
    <property type="nucleotide sequence ID" value="NZ_CP159485.1"/>
</dbReference>
<keyword evidence="3" id="KW-0378">Hydrolase</keyword>
<sequence length="362" mass="41612">MLEPYGELYRIGGDEFIIMTIFEKKDKDNKTTDLIELLAKRFEEPVQIEEAPLDISFSMGLASYPYDGTKADELLKKSDIAMYRSKATQKGTLTVFNDNMLQNLTKRKEITEMLRGAVDNNEFYLHFQPQVYVQENMAWGVEALIRWNNPKLGFVSPGDFIEIAEEGQEIIKIGQWVLEESCKFIKTCQNEESKGVKISVNISPVQLIQENFVDLVFETLDRYDVDYSFLEIEVTESIMVESYEVIYSTLSKLRDKGIKVAIDDFGTGYSSLSYLTKLPIDTIKIDKSFVDDIERDSRKKHLVTTVIEMAKIMNLELVIEGVETKKQYEYFASIASARVQGYYIAKPMPKKQVLSKLKELTN</sequence>
<dbReference type="CDD" id="cd01949">
    <property type="entry name" value="GGDEF"/>
    <property type="match status" value="1"/>
</dbReference>
<dbReference type="Pfam" id="PF00990">
    <property type="entry name" value="GGDEF"/>
    <property type="match status" value="1"/>
</dbReference>
<dbReference type="Gene3D" id="3.20.20.450">
    <property type="entry name" value="EAL domain"/>
    <property type="match status" value="1"/>
</dbReference>
<dbReference type="EMBL" id="CP159485">
    <property type="protein sequence ID" value="XCI29067.1"/>
    <property type="molecule type" value="Genomic_DNA"/>
</dbReference>
<dbReference type="EC" id="2.7.7.65" evidence="3"/>
<dbReference type="GO" id="GO:0071111">
    <property type="term" value="F:cyclic-guanylate-specific phosphodiesterase activity"/>
    <property type="evidence" value="ECO:0007669"/>
    <property type="project" value="UniProtKB-EC"/>
</dbReference>
<keyword evidence="3" id="KW-0548">Nucleotidyltransferase</keyword>
<dbReference type="PANTHER" id="PTHR33121:SF79">
    <property type="entry name" value="CYCLIC DI-GMP PHOSPHODIESTERASE PDED-RELATED"/>
    <property type="match status" value="1"/>
</dbReference>
<evidence type="ECO:0000259" key="2">
    <source>
        <dbReference type="PROSITE" id="PS50887"/>
    </source>
</evidence>
<protein>
    <submittedName>
        <fullName evidence="3">Bifunctional diguanylate cyclase/phosphodiesterase</fullName>
        <ecNumber evidence="3">2.7.7.65</ecNumber>
        <ecNumber evidence="3">3.1.4.52</ecNumber>
    </submittedName>
</protein>
<feature type="domain" description="GGDEF" evidence="2">
    <location>
        <begin position="1"/>
        <end position="98"/>
    </location>
</feature>
<evidence type="ECO:0000313" key="3">
    <source>
        <dbReference type="EMBL" id="XCI29067.1"/>
    </source>
</evidence>
<dbReference type="AlphaFoldDB" id="A0AAU8HUM7"/>
<dbReference type="EC" id="3.1.4.52" evidence="3"/>
<dbReference type="SMART" id="SM00052">
    <property type="entry name" value="EAL"/>
    <property type="match status" value="1"/>
</dbReference>
<dbReference type="CDD" id="cd01948">
    <property type="entry name" value="EAL"/>
    <property type="match status" value="1"/>
</dbReference>
<dbReference type="Pfam" id="PF00563">
    <property type="entry name" value="EAL"/>
    <property type="match status" value="1"/>
</dbReference>
<dbReference type="GO" id="GO:0052621">
    <property type="term" value="F:diguanylate cyclase activity"/>
    <property type="evidence" value="ECO:0007669"/>
    <property type="project" value="UniProtKB-EC"/>
</dbReference>